<evidence type="ECO:0000256" key="5">
    <source>
        <dbReference type="ARBA" id="ARBA00023136"/>
    </source>
</evidence>
<keyword evidence="3 6" id="KW-0812">Transmembrane</keyword>
<evidence type="ECO:0000313" key="8">
    <source>
        <dbReference type="EMBL" id="CAB4687100.1"/>
    </source>
</evidence>
<keyword evidence="5 6" id="KW-0472">Membrane</keyword>
<keyword evidence="4 6" id="KW-1133">Transmembrane helix</keyword>
<evidence type="ECO:0000259" key="7">
    <source>
        <dbReference type="Pfam" id="PF00482"/>
    </source>
</evidence>
<dbReference type="AlphaFoldDB" id="A0A6J6NKD7"/>
<dbReference type="GO" id="GO:0005886">
    <property type="term" value="C:plasma membrane"/>
    <property type="evidence" value="ECO:0007669"/>
    <property type="project" value="UniProtKB-SubCell"/>
</dbReference>
<dbReference type="Pfam" id="PF00482">
    <property type="entry name" value="T2SSF"/>
    <property type="match status" value="1"/>
</dbReference>
<dbReference type="InterPro" id="IPR018076">
    <property type="entry name" value="T2SS_GspF_dom"/>
</dbReference>
<proteinExistence type="predicted"/>
<feature type="transmembrane region" description="Helical" evidence="6">
    <location>
        <begin position="6"/>
        <end position="23"/>
    </location>
</feature>
<protein>
    <submittedName>
        <fullName evidence="8">Unannotated protein</fullName>
    </submittedName>
</protein>
<keyword evidence="2" id="KW-1003">Cell membrane</keyword>
<evidence type="ECO:0000256" key="4">
    <source>
        <dbReference type="ARBA" id="ARBA00022989"/>
    </source>
</evidence>
<name>A0A6J6NKD7_9ZZZZ</name>
<dbReference type="PANTHER" id="PTHR35007:SF2">
    <property type="entry name" value="PILUS ASSEMBLE PROTEIN"/>
    <property type="match status" value="1"/>
</dbReference>
<accession>A0A6J6NKD7</accession>
<gene>
    <name evidence="8" type="ORF">UFOPK2362_00745</name>
</gene>
<dbReference type="EMBL" id="CAEZXI010000077">
    <property type="protein sequence ID" value="CAB4687100.1"/>
    <property type="molecule type" value="Genomic_DNA"/>
</dbReference>
<evidence type="ECO:0000256" key="2">
    <source>
        <dbReference type="ARBA" id="ARBA00022475"/>
    </source>
</evidence>
<sequence>MSRINLYILLLIGPITLYSLFIIKNELLRILSISNYTKQQVYLTKILKVVTRSQINQAELNQELSKMLQMLAIMISAGESSVAALKYISERSSGRLTALIKASLDNYKNNGNLFSTLEYLSSATNSAQVRRLLNAVRVSSERGSPILDTLQNQVRSLNKEIKVNLLNKAGKSEIALLVPVVFLILPTSILFAVWPSIYGLSNSGY</sequence>
<feature type="transmembrane region" description="Helical" evidence="6">
    <location>
        <begin position="174"/>
        <end position="197"/>
    </location>
</feature>
<reference evidence="8" key="1">
    <citation type="submission" date="2020-05" db="EMBL/GenBank/DDBJ databases">
        <authorList>
            <person name="Chiriac C."/>
            <person name="Salcher M."/>
            <person name="Ghai R."/>
            <person name="Kavagutti S V."/>
        </authorList>
    </citation>
    <scope>NUCLEOTIDE SEQUENCE</scope>
</reference>
<evidence type="ECO:0000256" key="1">
    <source>
        <dbReference type="ARBA" id="ARBA00004651"/>
    </source>
</evidence>
<evidence type="ECO:0000256" key="6">
    <source>
        <dbReference type="SAM" id="Phobius"/>
    </source>
</evidence>
<organism evidence="8">
    <name type="scientific">freshwater metagenome</name>
    <dbReference type="NCBI Taxonomy" id="449393"/>
    <lineage>
        <taxon>unclassified sequences</taxon>
        <taxon>metagenomes</taxon>
        <taxon>ecological metagenomes</taxon>
    </lineage>
</organism>
<dbReference type="PANTHER" id="PTHR35007">
    <property type="entry name" value="INTEGRAL MEMBRANE PROTEIN-RELATED"/>
    <property type="match status" value="1"/>
</dbReference>
<evidence type="ECO:0000256" key="3">
    <source>
        <dbReference type="ARBA" id="ARBA00022692"/>
    </source>
</evidence>
<feature type="domain" description="Type II secretion system protein GspF" evidence="7">
    <location>
        <begin position="68"/>
        <end position="191"/>
    </location>
</feature>
<comment type="subcellular location">
    <subcellularLocation>
        <location evidence="1">Cell membrane</location>
        <topology evidence="1">Multi-pass membrane protein</topology>
    </subcellularLocation>
</comment>